<evidence type="ECO:0000259" key="6">
    <source>
        <dbReference type="PROSITE" id="PS50075"/>
    </source>
</evidence>
<keyword evidence="3" id="KW-0436">Ligase</keyword>
<dbReference type="InterPro" id="IPR000873">
    <property type="entry name" value="AMP-dep_synth/lig_dom"/>
</dbReference>
<comment type="caution">
    <text evidence="7">The sequence shown here is derived from an EMBL/GenBank/DDBJ whole genome shotgun (WGS) entry which is preliminary data.</text>
</comment>
<dbReference type="PROSITE" id="PS50075">
    <property type="entry name" value="CARRIER"/>
    <property type="match status" value="1"/>
</dbReference>
<dbReference type="CDD" id="cd05918">
    <property type="entry name" value="A_NRPS_SidN3_like"/>
    <property type="match status" value="1"/>
</dbReference>
<evidence type="ECO:0000313" key="8">
    <source>
        <dbReference type="Proteomes" id="UP001320420"/>
    </source>
</evidence>
<dbReference type="Gene3D" id="3.30.300.30">
    <property type="match status" value="1"/>
</dbReference>
<dbReference type="InterPro" id="IPR010071">
    <property type="entry name" value="AA_adenyl_dom"/>
</dbReference>
<evidence type="ECO:0000313" key="7">
    <source>
        <dbReference type="EMBL" id="KAK7756455.1"/>
    </source>
</evidence>
<evidence type="ECO:0000256" key="1">
    <source>
        <dbReference type="ARBA" id="ARBA00022450"/>
    </source>
</evidence>
<feature type="domain" description="Carrier" evidence="6">
    <location>
        <begin position="990"/>
        <end position="1066"/>
    </location>
</feature>
<keyword evidence="8" id="KW-1185">Reference proteome</keyword>
<organism evidence="7 8">
    <name type="scientific">Diatrype stigma</name>
    <dbReference type="NCBI Taxonomy" id="117547"/>
    <lineage>
        <taxon>Eukaryota</taxon>
        <taxon>Fungi</taxon>
        <taxon>Dikarya</taxon>
        <taxon>Ascomycota</taxon>
        <taxon>Pezizomycotina</taxon>
        <taxon>Sordariomycetes</taxon>
        <taxon>Xylariomycetidae</taxon>
        <taxon>Xylariales</taxon>
        <taxon>Diatrypaceae</taxon>
        <taxon>Diatrype</taxon>
    </lineage>
</organism>
<dbReference type="Pfam" id="PF00550">
    <property type="entry name" value="PP-binding"/>
    <property type="match status" value="1"/>
</dbReference>
<evidence type="ECO:0000256" key="5">
    <source>
        <dbReference type="SAM" id="MobiDB-lite"/>
    </source>
</evidence>
<dbReference type="PANTHER" id="PTHR45527:SF16">
    <property type="entry name" value="NONRIBOSOMAL PEPTIDE SYNTHASE ATNA-RELATED"/>
    <property type="match status" value="1"/>
</dbReference>
<dbReference type="SUPFAM" id="SSF47336">
    <property type="entry name" value="ACP-like"/>
    <property type="match status" value="1"/>
</dbReference>
<keyword evidence="1" id="KW-0596">Phosphopantetheine</keyword>
<dbReference type="GO" id="GO:0031177">
    <property type="term" value="F:phosphopantetheine binding"/>
    <property type="evidence" value="ECO:0007669"/>
    <property type="project" value="TreeGrafter"/>
</dbReference>
<dbReference type="NCBIfam" id="TIGR01733">
    <property type="entry name" value="AA-adenyl-dom"/>
    <property type="match status" value="1"/>
</dbReference>
<dbReference type="InterPro" id="IPR023213">
    <property type="entry name" value="CAT-like_dom_sf"/>
</dbReference>
<dbReference type="GO" id="GO:0044550">
    <property type="term" value="P:secondary metabolite biosynthetic process"/>
    <property type="evidence" value="ECO:0007669"/>
    <property type="project" value="TreeGrafter"/>
</dbReference>
<dbReference type="CDD" id="cd19545">
    <property type="entry name" value="FUM14_C_NRPS-like"/>
    <property type="match status" value="1"/>
</dbReference>
<dbReference type="Gene3D" id="3.30.559.10">
    <property type="entry name" value="Chloramphenicol acetyltransferase-like domain"/>
    <property type="match status" value="2"/>
</dbReference>
<dbReference type="InterPro" id="IPR009081">
    <property type="entry name" value="PP-bd_ACP"/>
</dbReference>
<gene>
    <name evidence="7" type="ORF">SLS62_001681</name>
</gene>
<dbReference type="SUPFAM" id="SSF52777">
    <property type="entry name" value="CoA-dependent acyltransferases"/>
    <property type="match status" value="4"/>
</dbReference>
<evidence type="ECO:0000256" key="2">
    <source>
        <dbReference type="ARBA" id="ARBA00022553"/>
    </source>
</evidence>
<evidence type="ECO:0000256" key="4">
    <source>
        <dbReference type="ARBA" id="ARBA00029454"/>
    </source>
</evidence>
<dbReference type="GO" id="GO:0005737">
    <property type="term" value="C:cytoplasm"/>
    <property type="evidence" value="ECO:0007669"/>
    <property type="project" value="TreeGrafter"/>
</dbReference>
<dbReference type="Pfam" id="PF00501">
    <property type="entry name" value="AMP-binding"/>
    <property type="match status" value="1"/>
</dbReference>
<comment type="similarity">
    <text evidence="4">Belongs to the NRP synthetase family.</text>
</comment>
<dbReference type="Gene3D" id="3.30.559.30">
    <property type="entry name" value="Nonribosomal peptide synthetase, condensation domain"/>
    <property type="match status" value="2"/>
</dbReference>
<dbReference type="GO" id="GO:0016874">
    <property type="term" value="F:ligase activity"/>
    <property type="evidence" value="ECO:0007669"/>
    <property type="project" value="UniProtKB-KW"/>
</dbReference>
<dbReference type="PANTHER" id="PTHR45527">
    <property type="entry name" value="NONRIBOSOMAL PEPTIDE SYNTHETASE"/>
    <property type="match status" value="1"/>
</dbReference>
<dbReference type="Gene3D" id="3.40.50.12780">
    <property type="entry name" value="N-terminal domain of ligase-like"/>
    <property type="match status" value="1"/>
</dbReference>
<dbReference type="SUPFAM" id="SSF56801">
    <property type="entry name" value="Acetyl-CoA synthetase-like"/>
    <property type="match status" value="1"/>
</dbReference>
<dbReference type="Pfam" id="PF00668">
    <property type="entry name" value="Condensation"/>
    <property type="match status" value="2"/>
</dbReference>
<proteinExistence type="inferred from homology"/>
<name>A0AAN9YWI3_9PEZI</name>
<dbReference type="GO" id="GO:0043041">
    <property type="term" value="P:amino acid activation for nonribosomal peptide biosynthetic process"/>
    <property type="evidence" value="ECO:0007669"/>
    <property type="project" value="TreeGrafter"/>
</dbReference>
<dbReference type="InterPro" id="IPR001242">
    <property type="entry name" value="Condensation_dom"/>
</dbReference>
<dbReference type="InterPro" id="IPR045851">
    <property type="entry name" value="AMP-bd_C_sf"/>
</dbReference>
<reference evidence="7 8" key="1">
    <citation type="submission" date="2024-02" db="EMBL/GenBank/DDBJ databases">
        <title>De novo assembly and annotation of 12 fungi associated with fruit tree decline syndrome in Ontario, Canada.</title>
        <authorList>
            <person name="Sulman M."/>
            <person name="Ellouze W."/>
            <person name="Ilyukhin E."/>
        </authorList>
    </citation>
    <scope>NUCLEOTIDE SEQUENCE [LARGE SCALE GENOMIC DNA]</scope>
    <source>
        <strain evidence="7 8">M11/M66-122</strain>
    </source>
</reference>
<dbReference type="Proteomes" id="UP001320420">
    <property type="component" value="Unassembled WGS sequence"/>
</dbReference>
<dbReference type="Gene3D" id="1.10.1200.10">
    <property type="entry name" value="ACP-like"/>
    <property type="match status" value="1"/>
</dbReference>
<dbReference type="EMBL" id="JAKJXP020000007">
    <property type="protein sequence ID" value="KAK7756455.1"/>
    <property type="molecule type" value="Genomic_DNA"/>
</dbReference>
<dbReference type="FunFam" id="3.40.50.12780:FF:000012">
    <property type="entry name" value="Non-ribosomal peptide synthetase"/>
    <property type="match status" value="1"/>
</dbReference>
<dbReference type="InterPro" id="IPR036736">
    <property type="entry name" value="ACP-like_sf"/>
</dbReference>
<accession>A0AAN9YWI3</accession>
<evidence type="ECO:0000256" key="3">
    <source>
        <dbReference type="ARBA" id="ARBA00022598"/>
    </source>
</evidence>
<feature type="region of interest" description="Disordered" evidence="5">
    <location>
        <begin position="1606"/>
        <end position="1642"/>
    </location>
</feature>
<keyword evidence="2" id="KW-0597">Phosphoprotein</keyword>
<sequence length="1642" mass="179250">MALSTVMSRDDVDETTLIEIAETCDISISQIEDVYACTPLQTSTIAESTMRTGASVFQFVLTLAPSIDIDRFCDALRLVVSLNSILRTRLVDCRLGLLQVVTGGAHRTERLSGDVEHYLHDDKAKPMSLGVPLFRSAIIDRKLVLTMHHAVMDHSSIPPLFRDVLHVYHDQEPEARAPFKDFVKSCMSIDEATAKSFWASRFNGVPAIFPNVEQGFVPNSVQKFTRKVILGRIGAEISPAHVPAYIETAWALTAGVYTGSESVAFGLVLSGRTPTLLAGAETTLGPTIATIPVQVNLQRTATVEGILKERAAALRKLQVQAVLQYGISKIRSVSEAARVASRFQTVLNIRPSLSDANESSEVAYEYMNEPFGAFGLWLNCNLTGDGVLVEAISDPTILCARQLSRIVYQFEHILQSLMEAPPETKLGKLQLLNPHDRSEIMEWNDCIPKPVEKCVHELFSAQARERPEARAVEAWDGSVTYRELDEISNRLAHDLRRKGVSNGSPVAFIFEKSLWTVVSTLAIMKAGGACTPIARSDPHARKIAIVSNAKVKIILTSAAEHANSMDLAPEVIAVSSSFISGLPEIFDPISAAASSSAGDLAYIISTSGSTGVPKGVMLEHRGLATALTTFAQRFGWQPGFRVLQFASHIFDISIGEIFGALLSGGCVCIPSEETRESDLVGFIESKKIDWAWLTPTVLRTICPDDVPSLKALLSVGEPITADAYKTWGKSLRLINGWGPCEASVLSTAAELTPTSPYPESIGTPIGCATWIVNIGNPHELAPIGAIGEVIIEGLGVARGYMNDKVKTAASFLTAPAWAPSRAEGRRQMRFYRTGDLAKYYPDGTLCCVGRRDNQVKIRGQRFELGEIEAILSGCARVREVFTATKICSGRTELVAVVCLDDPQLPRMAALQELPEAYSEATTTGLRATREYARSKLPSYMVPAIWLAVEKLPRTESAKIDRLAIGEWLKKKNVASARTALDNQIVASLTPPETREEQLIQFVWCSVLGVPEQGIGQESSFVQLGGDSILAMQVASRCRKQGLQVTTSALLRGEPLSVIARSSTSKMDAELPNATLQNYHLNPSLIAAMLRQSSGYLRSEDVESVVPATDVQALMLATGEVGGNGYQVDFTLDFTPSLGTEKLKRACEQVVHHHPLLRTELFQHGPSLYQAVLKEAPAGIIVGKRGTSSLTLAFRERINLARFHLISDGQLCHRLHLEIHHVLYDAISLGLIFRDLEAAYAQRSLSDVPHFHSWISYVEGLDNSAARAYWKEMLKDSSMPYFVPPPVDAVRGNPLDEQVRICVPLENLKTPLGTPSSVMKSAWALLLSLALESDDIVFGEVSANRHLPFPGVDEVKGPCVNFLPVRGRLDRNMTIASLIKQVQDQTVASMSYHHLGFRSIIKDCTTWPRWTRFSSALVYQNHGSLGSLRIGGSDCTLSSQGKLGDSADIYVIAVPHAEDLEIELHFSSSTLPPEQVSWISRSLHAILEAIPSALEKTIGHVEESLRSITGSYTVPASIPTPPSKDLKGIPQSLSTQSQLAVSKAWDGVGLHPGDQSKDDSMFGCGADIVTALLLSKYYIYLGYHITTEDIVRNPSRSMQAYLLDLKRETEEQNRPGSDGPLSESRHTGHNSSMAWRSGASLVV</sequence>
<protein>
    <submittedName>
        <fullName evidence="7">NRPS</fullName>
    </submittedName>
</protein>
<dbReference type="InterPro" id="IPR042099">
    <property type="entry name" value="ANL_N_sf"/>
</dbReference>